<dbReference type="Gene3D" id="3.30.70.330">
    <property type="match status" value="1"/>
</dbReference>
<dbReference type="PANTHER" id="PTHR15225:SF8">
    <property type="entry name" value="RNA-BINDING PROTEIN 43"/>
    <property type="match status" value="1"/>
</dbReference>
<evidence type="ECO:0000256" key="1">
    <source>
        <dbReference type="PROSITE-ProRule" id="PRU00176"/>
    </source>
</evidence>
<dbReference type="GO" id="GO:0003723">
    <property type="term" value="F:RNA binding"/>
    <property type="evidence" value="ECO:0007669"/>
    <property type="project" value="UniProtKB-UniRule"/>
</dbReference>
<dbReference type="SUPFAM" id="SSF54928">
    <property type="entry name" value="RNA-binding domain, RBD"/>
    <property type="match status" value="1"/>
</dbReference>
<evidence type="ECO:0000313" key="3">
    <source>
        <dbReference type="EMBL" id="NXV96542.1"/>
    </source>
</evidence>
<dbReference type="AlphaFoldDB" id="A0A7L3Y4E3"/>
<proteinExistence type="predicted"/>
<keyword evidence="4" id="KW-1185">Reference proteome</keyword>
<accession>A0A7L3Y4E3</accession>
<dbReference type="InterPro" id="IPR000504">
    <property type="entry name" value="RRM_dom"/>
</dbReference>
<dbReference type="PANTHER" id="PTHR15225">
    <property type="entry name" value="INTERFERON-INDUCED PROTEIN 35/NMI N-MYC/STAT INTERACTING PROTEIN"/>
    <property type="match status" value="1"/>
</dbReference>
<evidence type="ECO:0000313" key="4">
    <source>
        <dbReference type="Proteomes" id="UP000535403"/>
    </source>
</evidence>
<reference evidence="3 4" key="1">
    <citation type="submission" date="2019-09" db="EMBL/GenBank/DDBJ databases">
        <title>Bird 10,000 Genomes (B10K) Project - Family phase.</title>
        <authorList>
            <person name="Zhang G."/>
        </authorList>
    </citation>
    <scope>NUCLEOTIDE SEQUENCE [LARGE SCALE GENOMIC DNA]</scope>
    <source>
        <strain evidence="3">OUT-0025</strain>
        <tissue evidence="3">Blood</tissue>
    </source>
</reference>
<feature type="non-terminal residue" evidence="3">
    <location>
        <position position="153"/>
    </location>
</feature>
<feature type="non-terminal residue" evidence="3">
    <location>
        <position position="1"/>
    </location>
</feature>
<dbReference type="UniPathway" id="UPA00143"/>
<name>A0A7L3Y4E3_9AVES</name>
<dbReference type="InterPro" id="IPR035979">
    <property type="entry name" value="RBD_domain_sf"/>
</dbReference>
<evidence type="ECO:0000259" key="2">
    <source>
        <dbReference type="PROSITE" id="PS50102"/>
    </source>
</evidence>
<dbReference type="GO" id="GO:0016567">
    <property type="term" value="P:protein ubiquitination"/>
    <property type="evidence" value="ECO:0007669"/>
    <property type="project" value="UniProtKB-UniPathway"/>
</dbReference>
<dbReference type="Proteomes" id="UP000535403">
    <property type="component" value="Unassembled WGS sequence"/>
</dbReference>
<gene>
    <name evidence="3" type="primary">Ifi35_1</name>
    <name evidence="3" type="ORF">CALBOR_R15654</name>
</gene>
<dbReference type="EMBL" id="VZUG01035836">
    <property type="protein sequence ID" value="NXV96542.1"/>
    <property type="molecule type" value="Genomic_DNA"/>
</dbReference>
<dbReference type="InterPro" id="IPR012677">
    <property type="entry name" value="Nucleotide-bd_a/b_plait_sf"/>
</dbReference>
<comment type="caution">
    <text evidence="3">The sequence shown here is derived from an EMBL/GenBank/DDBJ whole genome shotgun (WGS) entry which is preliminary data.</text>
</comment>
<sequence length="153" mass="16991">MAGRTVRVGGLPADLPPDRVADKLTIHFLRSRNGGGEIADVQVLAGSQACALITFEAPEVAQRILKAKQHVLSVGGKEYPLEVTAHDAELRPDEVARSRRLLPTQPWQPQGLPGRFWAWQTRSGRETSLSPLILIRLKADPFLFIFERGIFFL</sequence>
<organism evidence="3 4">
    <name type="scientific">Calonectris borealis</name>
    <name type="common">Cory's shearwater</name>
    <dbReference type="NCBI Taxonomy" id="1323832"/>
    <lineage>
        <taxon>Eukaryota</taxon>
        <taxon>Metazoa</taxon>
        <taxon>Chordata</taxon>
        <taxon>Craniata</taxon>
        <taxon>Vertebrata</taxon>
        <taxon>Euteleostomi</taxon>
        <taxon>Archelosauria</taxon>
        <taxon>Archosauria</taxon>
        <taxon>Dinosauria</taxon>
        <taxon>Saurischia</taxon>
        <taxon>Theropoda</taxon>
        <taxon>Coelurosauria</taxon>
        <taxon>Aves</taxon>
        <taxon>Neognathae</taxon>
        <taxon>Neoaves</taxon>
        <taxon>Aequornithes</taxon>
        <taxon>Procellariiformes</taxon>
        <taxon>Procellariidae</taxon>
        <taxon>Calonectris</taxon>
    </lineage>
</organism>
<keyword evidence="1" id="KW-0694">RNA-binding</keyword>
<protein>
    <submittedName>
        <fullName evidence="3">IN35 protein</fullName>
    </submittedName>
</protein>
<dbReference type="PROSITE" id="PS50102">
    <property type="entry name" value="RRM"/>
    <property type="match status" value="1"/>
</dbReference>
<dbReference type="Pfam" id="PF23085">
    <property type="entry name" value="RRM_PARP14_3"/>
    <property type="match status" value="1"/>
</dbReference>
<feature type="domain" description="RRM" evidence="2">
    <location>
        <begin position="4"/>
        <end position="88"/>
    </location>
</feature>